<evidence type="ECO:0000313" key="2">
    <source>
        <dbReference type="EMBL" id="RVW75003.1"/>
    </source>
</evidence>
<feature type="compositionally biased region" description="Polar residues" evidence="1">
    <location>
        <begin position="64"/>
        <end position="73"/>
    </location>
</feature>
<evidence type="ECO:0000313" key="3">
    <source>
        <dbReference type="Proteomes" id="UP000288805"/>
    </source>
</evidence>
<comment type="caution">
    <text evidence="2">The sequence shown here is derived from an EMBL/GenBank/DDBJ whole genome shotgun (WGS) entry which is preliminary data.</text>
</comment>
<protein>
    <submittedName>
        <fullName evidence="2">Uncharacterized protein</fullName>
    </submittedName>
</protein>
<organism evidence="2 3">
    <name type="scientific">Vitis vinifera</name>
    <name type="common">Grape</name>
    <dbReference type="NCBI Taxonomy" id="29760"/>
    <lineage>
        <taxon>Eukaryota</taxon>
        <taxon>Viridiplantae</taxon>
        <taxon>Streptophyta</taxon>
        <taxon>Embryophyta</taxon>
        <taxon>Tracheophyta</taxon>
        <taxon>Spermatophyta</taxon>
        <taxon>Magnoliopsida</taxon>
        <taxon>eudicotyledons</taxon>
        <taxon>Gunneridae</taxon>
        <taxon>Pentapetalae</taxon>
        <taxon>rosids</taxon>
        <taxon>Vitales</taxon>
        <taxon>Vitaceae</taxon>
        <taxon>Viteae</taxon>
        <taxon>Vitis</taxon>
    </lineage>
</organism>
<accession>A0A438GS28</accession>
<feature type="region of interest" description="Disordered" evidence="1">
    <location>
        <begin position="33"/>
        <end position="73"/>
    </location>
</feature>
<dbReference type="Proteomes" id="UP000288805">
    <property type="component" value="Unassembled WGS sequence"/>
</dbReference>
<evidence type="ECO:0000256" key="1">
    <source>
        <dbReference type="SAM" id="MobiDB-lite"/>
    </source>
</evidence>
<sequence length="73" mass="7759">MVSFLTNEGQTDLYGSQLAARQCYQIAREAVANQEDASPPEPSIARPIAIIGSGGQGSPGSRSLTNNPNLRRE</sequence>
<proteinExistence type="predicted"/>
<reference evidence="2 3" key="1">
    <citation type="journal article" date="2018" name="PLoS Genet.">
        <title>Population sequencing reveals clonal diversity and ancestral inbreeding in the grapevine cultivar Chardonnay.</title>
        <authorList>
            <person name="Roach M.J."/>
            <person name="Johnson D.L."/>
            <person name="Bohlmann J."/>
            <person name="van Vuuren H.J."/>
            <person name="Jones S.J."/>
            <person name="Pretorius I.S."/>
            <person name="Schmidt S.A."/>
            <person name="Borneman A.R."/>
        </authorList>
    </citation>
    <scope>NUCLEOTIDE SEQUENCE [LARGE SCALE GENOMIC DNA]</scope>
    <source>
        <strain evidence="3">cv. Chardonnay</strain>
        <tissue evidence="2">Leaf</tissue>
    </source>
</reference>
<dbReference type="AlphaFoldDB" id="A0A438GS28"/>
<name>A0A438GS28_VITVI</name>
<gene>
    <name evidence="2" type="ORF">CK203_053655</name>
</gene>
<dbReference type="EMBL" id="QGNW01000359">
    <property type="protein sequence ID" value="RVW75003.1"/>
    <property type="molecule type" value="Genomic_DNA"/>
</dbReference>